<sequence>MSRQDRMKVSQKDREEKNPSGIRDILEMLIFALVVFLLFFLIRQFLFVPVSVDGPSMEPSLHHQDRLILNKIEEPERFDIVVFQAPDQSDSQYIKRIIGMPGDTVEYKKGVLFVNDEQIYEPYLEEFKLHYPEWELFVQDFNLQDLTGEIAVPEGTYFVLGDNRSNSKDSREFGFIDADTVQGTANFRFMPFGDFGNVNELENFPNIPDVPQTTMLDLSPPLFGSRTIQLVS</sequence>
<dbReference type="InterPro" id="IPR000223">
    <property type="entry name" value="Pept_S26A_signal_pept_1"/>
</dbReference>
<evidence type="ECO:0000256" key="3">
    <source>
        <dbReference type="ARBA" id="ARBA00009370"/>
    </source>
</evidence>
<dbReference type="PRINTS" id="PR00727">
    <property type="entry name" value="LEADERPTASE"/>
</dbReference>
<dbReference type="CDD" id="cd06530">
    <property type="entry name" value="S26_SPase_I"/>
    <property type="match status" value="1"/>
</dbReference>
<evidence type="ECO:0000256" key="4">
    <source>
        <dbReference type="ARBA" id="ARBA00013208"/>
    </source>
</evidence>
<dbReference type="PANTHER" id="PTHR43390">
    <property type="entry name" value="SIGNAL PEPTIDASE I"/>
    <property type="match status" value="1"/>
</dbReference>
<dbReference type="SUPFAM" id="SSF51306">
    <property type="entry name" value="LexA/Signal peptidase"/>
    <property type="match status" value="1"/>
</dbReference>
<evidence type="ECO:0000259" key="8">
    <source>
        <dbReference type="Pfam" id="PF10502"/>
    </source>
</evidence>
<comment type="subcellular location">
    <subcellularLocation>
        <location evidence="2">Cell membrane</location>
        <topology evidence="2">Single-pass type II membrane protein</topology>
    </subcellularLocation>
    <subcellularLocation>
        <location evidence="7">Membrane</location>
        <topology evidence="7">Single-pass type II membrane protein</topology>
    </subcellularLocation>
</comment>
<feature type="domain" description="Peptidase S26" evidence="8">
    <location>
        <begin position="26"/>
        <end position="189"/>
    </location>
</feature>
<dbReference type="PANTHER" id="PTHR43390:SF1">
    <property type="entry name" value="CHLOROPLAST PROCESSING PEPTIDASE"/>
    <property type="match status" value="1"/>
</dbReference>
<evidence type="ECO:0000313" key="9">
    <source>
        <dbReference type="EMBL" id="MDO5456835.1"/>
    </source>
</evidence>
<comment type="catalytic activity">
    <reaction evidence="1 7">
        <text>Cleavage of hydrophobic, N-terminal signal or leader sequences from secreted and periplasmic proteins.</text>
        <dbReference type="EC" id="3.4.21.89"/>
    </reaction>
</comment>
<dbReference type="Proteomes" id="UP001171751">
    <property type="component" value="Unassembled WGS sequence"/>
</dbReference>
<dbReference type="AlphaFoldDB" id="A0AA43RNH8"/>
<dbReference type="InterPro" id="IPR019533">
    <property type="entry name" value="Peptidase_S26"/>
</dbReference>
<evidence type="ECO:0000256" key="5">
    <source>
        <dbReference type="ARBA" id="ARBA00022801"/>
    </source>
</evidence>
<feature type="active site" evidence="6">
    <location>
        <position position="56"/>
    </location>
</feature>
<keyword evidence="7" id="KW-0472">Membrane</keyword>
<dbReference type="InterPro" id="IPR019757">
    <property type="entry name" value="Pept_S26A_signal_pept_1_Lys-AS"/>
</dbReference>
<dbReference type="EMBL" id="JAUNQW010000002">
    <property type="protein sequence ID" value="MDO5456835.1"/>
    <property type="molecule type" value="Genomic_DNA"/>
</dbReference>
<reference evidence="9" key="1">
    <citation type="submission" date="2023-07" db="EMBL/GenBank/DDBJ databases">
        <title>Between Cages and Wild: Unraveling the Impact of Captivity on Animal Microbiomes and Antimicrobial Resistance.</title>
        <authorList>
            <person name="Schmartz G.P."/>
            <person name="Rehner J."/>
            <person name="Schuff M.J."/>
            <person name="Becker S.L."/>
            <person name="Kravczyk M."/>
            <person name="Gurevich A."/>
            <person name="Francke R."/>
            <person name="Mueller R."/>
            <person name="Keller V."/>
            <person name="Keller A."/>
        </authorList>
    </citation>
    <scope>NUCLEOTIDE SEQUENCE</scope>
    <source>
        <strain evidence="9">S39M_St_73</strain>
    </source>
</reference>
<dbReference type="GO" id="GO:0006465">
    <property type="term" value="P:signal peptide processing"/>
    <property type="evidence" value="ECO:0007669"/>
    <property type="project" value="InterPro"/>
</dbReference>
<dbReference type="PROSITE" id="PS00760">
    <property type="entry name" value="SPASE_I_2"/>
    <property type="match status" value="1"/>
</dbReference>
<name>A0AA43RNH8_9LACT</name>
<dbReference type="Pfam" id="PF10502">
    <property type="entry name" value="Peptidase_S26"/>
    <property type="match status" value="1"/>
</dbReference>
<comment type="similarity">
    <text evidence="3 7">Belongs to the peptidase S26 family.</text>
</comment>
<keyword evidence="7" id="KW-0812">Transmembrane</keyword>
<keyword evidence="7" id="KW-1133">Transmembrane helix</keyword>
<dbReference type="GO" id="GO:0009003">
    <property type="term" value="F:signal peptidase activity"/>
    <property type="evidence" value="ECO:0007669"/>
    <property type="project" value="UniProtKB-EC"/>
</dbReference>
<feature type="transmembrane region" description="Helical" evidence="7">
    <location>
        <begin position="21"/>
        <end position="42"/>
    </location>
</feature>
<accession>A0AA43RNH8</accession>
<dbReference type="GO" id="GO:0004252">
    <property type="term" value="F:serine-type endopeptidase activity"/>
    <property type="evidence" value="ECO:0007669"/>
    <property type="project" value="InterPro"/>
</dbReference>
<protein>
    <recommendedName>
        <fullName evidence="4 7">Signal peptidase I</fullName>
        <ecNumber evidence="4 7">3.4.21.89</ecNumber>
    </recommendedName>
</protein>
<comment type="caution">
    <text evidence="9">The sequence shown here is derived from an EMBL/GenBank/DDBJ whole genome shotgun (WGS) entry which is preliminary data.</text>
</comment>
<evidence type="ECO:0000256" key="2">
    <source>
        <dbReference type="ARBA" id="ARBA00004401"/>
    </source>
</evidence>
<feature type="active site" evidence="6">
    <location>
        <position position="95"/>
    </location>
</feature>
<dbReference type="GO" id="GO:0005886">
    <property type="term" value="C:plasma membrane"/>
    <property type="evidence" value="ECO:0007669"/>
    <property type="project" value="UniProtKB-SubCell"/>
</dbReference>
<evidence type="ECO:0000256" key="7">
    <source>
        <dbReference type="RuleBase" id="RU362042"/>
    </source>
</evidence>
<proteinExistence type="inferred from homology"/>
<keyword evidence="7" id="KW-0645">Protease</keyword>
<keyword evidence="5 7" id="KW-0378">Hydrolase</keyword>
<dbReference type="PROSITE" id="PS00761">
    <property type="entry name" value="SPASE_I_3"/>
    <property type="match status" value="1"/>
</dbReference>
<evidence type="ECO:0000256" key="6">
    <source>
        <dbReference type="PIRSR" id="PIRSR600223-1"/>
    </source>
</evidence>
<organism evidence="9 10">
    <name type="scientific">Atopococcus tabaci</name>
    <dbReference type="NCBI Taxonomy" id="269774"/>
    <lineage>
        <taxon>Bacteria</taxon>
        <taxon>Bacillati</taxon>
        <taxon>Bacillota</taxon>
        <taxon>Bacilli</taxon>
        <taxon>Lactobacillales</taxon>
        <taxon>Carnobacteriaceae</taxon>
        <taxon>Atopococcus</taxon>
    </lineage>
</organism>
<gene>
    <name evidence="9" type="primary">lepB</name>
    <name evidence="9" type="ORF">Q4F26_00680</name>
</gene>
<evidence type="ECO:0000256" key="1">
    <source>
        <dbReference type="ARBA" id="ARBA00000677"/>
    </source>
</evidence>
<keyword evidence="10" id="KW-1185">Reference proteome</keyword>
<dbReference type="NCBIfam" id="TIGR02227">
    <property type="entry name" value="sigpep_I_bact"/>
    <property type="match status" value="1"/>
</dbReference>
<evidence type="ECO:0000313" key="10">
    <source>
        <dbReference type="Proteomes" id="UP001171751"/>
    </source>
</evidence>
<dbReference type="InterPro" id="IPR019758">
    <property type="entry name" value="Pept_S26A_signal_pept_1_CS"/>
</dbReference>
<dbReference type="InterPro" id="IPR036286">
    <property type="entry name" value="LexA/Signal_pep-like_sf"/>
</dbReference>
<dbReference type="EC" id="3.4.21.89" evidence="4 7"/>
<dbReference type="Gene3D" id="2.10.109.10">
    <property type="entry name" value="Umud Fragment, subunit A"/>
    <property type="match status" value="1"/>
</dbReference>